<dbReference type="Proteomes" id="UP000011864">
    <property type="component" value="Chromosome"/>
</dbReference>
<gene>
    <name evidence="1" type="ORF">C427_4638</name>
</gene>
<dbReference type="EMBL" id="CP003837">
    <property type="protein sequence ID" value="AGH46737.1"/>
    <property type="molecule type" value="Genomic_DNA"/>
</dbReference>
<keyword evidence="2" id="KW-1185">Reference proteome</keyword>
<dbReference type="KEGG" id="gps:C427_4638"/>
<proteinExistence type="predicted"/>
<name>K7AD09_9ALTE</name>
<evidence type="ECO:0000313" key="1">
    <source>
        <dbReference type="EMBL" id="AGH46737.1"/>
    </source>
</evidence>
<evidence type="ECO:0000313" key="2">
    <source>
        <dbReference type="Proteomes" id="UP000011864"/>
    </source>
</evidence>
<dbReference type="eggNOG" id="COG3713">
    <property type="taxonomic scope" value="Bacteria"/>
</dbReference>
<dbReference type="OrthoDB" id="8562138at2"/>
<dbReference type="HOGENOM" id="CLU_2383524_0_0_6"/>
<sequence>MKYLALLSFSLLFSPILLTQWSAGIATIFPFNPYLGTDTEIKVLPIITYEGKRFSWRGPSLAYKLSGFERGEPSIALSVNLPPNELDTNDSDRL</sequence>
<dbReference type="AlphaFoldDB" id="K7AD09"/>
<dbReference type="RefSeq" id="WP_007639754.1">
    <property type="nucleotide sequence ID" value="NC_020514.1"/>
</dbReference>
<protein>
    <submittedName>
        <fullName evidence="1">Uncharacterized protein</fullName>
    </submittedName>
</protein>
<dbReference type="PATRIC" id="fig|1129794.4.peg.4618"/>
<reference evidence="1 2" key="1">
    <citation type="journal article" date="2013" name="Genome Announc.">
        <title>Complete Genome Sequence of Glaciecola psychrophila Strain 170T.</title>
        <authorList>
            <person name="Yin J."/>
            <person name="Chen J."/>
            <person name="Liu G."/>
            <person name="Yu Y."/>
            <person name="Song L."/>
            <person name="Wang X."/>
            <person name="Qu X."/>
        </authorList>
    </citation>
    <scope>NUCLEOTIDE SEQUENCE [LARGE SCALE GENOMIC DNA]</scope>
    <source>
        <strain evidence="1 2">170</strain>
    </source>
</reference>
<organism evidence="1 2">
    <name type="scientific">Paraglaciecola psychrophila 170</name>
    <dbReference type="NCBI Taxonomy" id="1129794"/>
    <lineage>
        <taxon>Bacteria</taxon>
        <taxon>Pseudomonadati</taxon>
        <taxon>Pseudomonadota</taxon>
        <taxon>Gammaproteobacteria</taxon>
        <taxon>Alteromonadales</taxon>
        <taxon>Alteromonadaceae</taxon>
        <taxon>Paraglaciecola</taxon>
    </lineage>
</organism>
<accession>K7AD09</accession>